<keyword evidence="3" id="KW-1185">Reference proteome</keyword>
<sequence length="190" mass="21579">MAASASTPVEKYLHHLDAIFQTEPLFFKEESLIEVVPGVSIIVYKDIPEAGYITGITYGLSLVKHPNWKFGRPELCITVESSSPDWPAAMGYLANNLRGEFDFSYGQAIEFGQISEESEMDAFFVFAPAILKKEDYLNIDIGLDYKINIAGLYPLYSDELETYHHLGLEKFWHHPDFDIHSVTRKRITAP</sequence>
<organism evidence="2 3">
    <name type="scientific">Niastella populi</name>
    <dbReference type="NCBI Taxonomy" id="550983"/>
    <lineage>
        <taxon>Bacteria</taxon>
        <taxon>Pseudomonadati</taxon>
        <taxon>Bacteroidota</taxon>
        <taxon>Chitinophagia</taxon>
        <taxon>Chitinophagales</taxon>
        <taxon>Chitinophagaceae</taxon>
        <taxon>Niastella</taxon>
    </lineage>
</organism>
<dbReference type="InterPro" id="IPR020941">
    <property type="entry name" value="SUFU-like_domain"/>
</dbReference>
<evidence type="ECO:0000313" key="2">
    <source>
        <dbReference type="EMBL" id="OQP56159.1"/>
    </source>
</evidence>
<gene>
    <name evidence="2" type="ORF">A4R26_27005</name>
</gene>
<dbReference type="Proteomes" id="UP000192276">
    <property type="component" value="Unassembled WGS sequence"/>
</dbReference>
<proteinExistence type="predicted"/>
<evidence type="ECO:0000259" key="1">
    <source>
        <dbReference type="Pfam" id="PF05076"/>
    </source>
</evidence>
<feature type="domain" description="Suppressor of fused-like" evidence="1">
    <location>
        <begin position="39"/>
        <end position="184"/>
    </location>
</feature>
<dbReference type="EMBL" id="LWBP01000204">
    <property type="protein sequence ID" value="OQP56159.1"/>
    <property type="molecule type" value="Genomic_DNA"/>
</dbReference>
<dbReference type="Pfam" id="PF05076">
    <property type="entry name" value="SUFU"/>
    <property type="match status" value="1"/>
</dbReference>
<reference evidence="3" key="1">
    <citation type="submission" date="2016-04" db="EMBL/GenBank/DDBJ databases">
        <authorList>
            <person name="Chen L."/>
            <person name="Zhuang W."/>
            <person name="Wang G."/>
        </authorList>
    </citation>
    <scope>NUCLEOTIDE SEQUENCE [LARGE SCALE GENOMIC DNA]</scope>
    <source>
        <strain evidence="3">208</strain>
    </source>
</reference>
<protein>
    <recommendedName>
        <fullName evidence="1">Suppressor of fused-like domain-containing protein</fullName>
    </recommendedName>
</protein>
<dbReference type="RefSeq" id="WP_081169161.1">
    <property type="nucleotide sequence ID" value="NZ_LWBP01000204.1"/>
</dbReference>
<accession>A0A1V9FCR0</accession>
<dbReference type="STRING" id="550983.A4R26_27005"/>
<dbReference type="AlphaFoldDB" id="A0A1V9FCR0"/>
<comment type="caution">
    <text evidence="2">The sequence shown here is derived from an EMBL/GenBank/DDBJ whole genome shotgun (WGS) entry which is preliminary data.</text>
</comment>
<dbReference type="OrthoDB" id="2902204at2"/>
<name>A0A1V9FCR0_9BACT</name>
<evidence type="ECO:0000313" key="3">
    <source>
        <dbReference type="Proteomes" id="UP000192276"/>
    </source>
</evidence>